<feature type="transmembrane region" description="Helical" evidence="1">
    <location>
        <begin position="5"/>
        <end position="25"/>
    </location>
</feature>
<proteinExistence type="predicted"/>
<evidence type="ECO:0000256" key="1">
    <source>
        <dbReference type="SAM" id="Phobius"/>
    </source>
</evidence>
<evidence type="ECO:0008006" key="4">
    <source>
        <dbReference type="Google" id="ProtNLM"/>
    </source>
</evidence>
<dbReference type="EMBL" id="JBHPBY010000500">
    <property type="protein sequence ID" value="MFC1853433.1"/>
    <property type="molecule type" value="Genomic_DNA"/>
</dbReference>
<feature type="transmembrane region" description="Helical" evidence="1">
    <location>
        <begin position="76"/>
        <end position="94"/>
    </location>
</feature>
<feature type="transmembrane region" description="Helical" evidence="1">
    <location>
        <begin position="54"/>
        <end position="70"/>
    </location>
</feature>
<evidence type="ECO:0000313" key="3">
    <source>
        <dbReference type="Proteomes" id="UP001594351"/>
    </source>
</evidence>
<evidence type="ECO:0000313" key="2">
    <source>
        <dbReference type="EMBL" id="MFC1853433.1"/>
    </source>
</evidence>
<comment type="caution">
    <text evidence="2">The sequence shown here is derived from an EMBL/GenBank/DDBJ whole genome shotgun (WGS) entry which is preliminary data.</text>
</comment>
<name>A0ABV6Z4R1_UNCC1</name>
<feature type="transmembrane region" description="Helical" evidence="1">
    <location>
        <begin position="31"/>
        <end position="47"/>
    </location>
</feature>
<gene>
    <name evidence="2" type="ORF">ACFL27_24820</name>
</gene>
<keyword evidence="1" id="KW-0472">Membrane</keyword>
<accession>A0ABV6Z4R1</accession>
<keyword evidence="3" id="KW-1185">Reference proteome</keyword>
<sequence length="101" mass="11369">MKTYWILIASSLVGTGIVFLLHNLAIVTASIGWPIIILTLGLGLILADYKDPSGYIVMAISPVCYFISRYQMWHKLWPVVLILAGIAVFLRHIIRKKQSKD</sequence>
<keyword evidence="1" id="KW-1133">Transmembrane helix</keyword>
<reference evidence="2 3" key="1">
    <citation type="submission" date="2024-09" db="EMBL/GenBank/DDBJ databases">
        <title>Laminarin stimulates single cell rates of sulfate reduction while oxygen inhibits transcriptomic activity in coastal marine sediment.</title>
        <authorList>
            <person name="Lindsay M."/>
            <person name="Orcutt B."/>
            <person name="Emerson D."/>
            <person name="Stepanauskas R."/>
            <person name="D'Angelo T."/>
        </authorList>
    </citation>
    <scope>NUCLEOTIDE SEQUENCE [LARGE SCALE GENOMIC DNA]</scope>
    <source>
        <strain evidence="2">SAG AM-311-K15</strain>
    </source>
</reference>
<protein>
    <recommendedName>
        <fullName evidence="4">DUF5668 domain-containing protein</fullName>
    </recommendedName>
</protein>
<keyword evidence="1" id="KW-0812">Transmembrane</keyword>
<dbReference type="Proteomes" id="UP001594351">
    <property type="component" value="Unassembled WGS sequence"/>
</dbReference>
<organism evidence="2 3">
    <name type="scientific">candidate division CSSED10-310 bacterium</name>
    <dbReference type="NCBI Taxonomy" id="2855610"/>
    <lineage>
        <taxon>Bacteria</taxon>
        <taxon>Bacteria division CSSED10-310</taxon>
    </lineage>
</organism>